<reference evidence="1" key="1">
    <citation type="journal article" date="2020" name="mSystems">
        <title>Genome- and Community-Level Interaction Insights into Carbon Utilization and Element Cycling Functions of Hydrothermarchaeota in Hydrothermal Sediment.</title>
        <authorList>
            <person name="Zhou Z."/>
            <person name="Liu Y."/>
            <person name="Xu W."/>
            <person name="Pan J."/>
            <person name="Luo Z.H."/>
            <person name="Li M."/>
        </authorList>
    </citation>
    <scope>NUCLEOTIDE SEQUENCE [LARGE SCALE GENOMIC DNA]</scope>
    <source>
        <strain evidence="1">SpSt-339</strain>
    </source>
</reference>
<organism evidence="1">
    <name type="scientific">Schlesneria paludicola</name>
    <dbReference type="NCBI Taxonomy" id="360056"/>
    <lineage>
        <taxon>Bacteria</taxon>
        <taxon>Pseudomonadati</taxon>
        <taxon>Planctomycetota</taxon>
        <taxon>Planctomycetia</taxon>
        <taxon>Planctomycetales</taxon>
        <taxon>Planctomycetaceae</taxon>
        <taxon>Schlesneria</taxon>
    </lineage>
</organism>
<dbReference type="EMBL" id="DSOK01000232">
    <property type="protein sequence ID" value="HEN15388.1"/>
    <property type="molecule type" value="Genomic_DNA"/>
</dbReference>
<comment type="caution">
    <text evidence="1">The sequence shown here is derived from an EMBL/GenBank/DDBJ whole genome shotgun (WGS) entry which is preliminary data.</text>
</comment>
<dbReference type="AlphaFoldDB" id="A0A7C2NUU2"/>
<protein>
    <submittedName>
        <fullName evidence="1">Uncharacterized protein</fullName>
    </submittedName>
</protein>
<proteinExistence type="predicted"/>
<gene>
    <name evidence="1" type="ORF">ENQ76_07970</name>
</gene>
<sequence>MGVRGHNACEVFLTGGPYGEGRWALLDHDLSTVVFDPTGSRLLSIDEIRRDLARLIDPKFEPQRQHGWPLGGLHPDDPQGYAEFNVVEHRPGYAGPPPMVSLRRGETLRRYYQPGLEDGRTFVFWGQNYRTAGIPGPERSRTWVNQPEKFRGTPQGAGFRPGQARFGNAVYHYRPNFRDGSYREGVIAETDREVVFEFQSPYIIAATPADDRDWGIYEPGARHGLVIRGRGETSVALSTDRGATWREGGRLEGQLDLTDLAKGHRQYWLKFAGPAAKLADAGLEIVTVCQANPALFPRLQDDGATVTFAASGQAVVSAGPGVLQAQPHVVEGAFDTPRVTLELAPPRKHAATHVFAAAHVASSNPPDPQINYQVDLSLDAGQTWRPLVSDGRIIRQGNEPRDFWSQSFSYGDGPLPSGTTGPVRVRFRNDGGKWYLRAELHLAYAVPNQDRCRVTFAWSDDRNPHHMATHTFSPKDDLPWQVATGHNVMMQWVEFAAEP</sequence>
<accession>A0A7C2NUU2</accession>
<name>A0A7C2NUU2_9PLAN</name>
<evidence type="ECO:0000313" key="1">
    <source>
        <dbReference type="EMBL" id="HEN15388.1"/>
    </source>
</evidence>